<keyword evidence="5" id="KW-1185">Reference proteome</keyword>
<reference evidence="4 5" key="1">
    <citation type="submission" date="2022-05" db="EMBL/GenBank/DDBJ databases">
        <title>Luteimonas sp. SX5, whole genome shotgun sequencing project.</title>
        <authorList>
            <person name="Zhao G."/>
            <person name="Shen L."/>
        </authorList>
    </citation>
    <scope>NUCLEOTIDE SEQUENCE [LARGE SCALE GENOMIC DNA]</scope>
    <source>
        <strain evidence="4 5">SX5</strain>
    </source>
</reference>
<dbReference type="RefSeq" id="WP_249472623.1">
    <property type="nucleotide sequence ID" value="NZ_JAMBEP010000001.1"/>
</dbReference>
<keyword evidence="2" id="KW-0812">Transmembrane</keyword>
<sequence length="1043" mass="108680">MVDPLRAEYTPPPPPPVVEKPGEKQHTVQEGENLQQIAEDHRTTSEAILDINPQVRDPNRLSTGEVLNMPDAKVDPAVSGTVDAVLGQNATAAQKNEANVRVQDYVDQNGGIGDSGIAPDALPAQAVNLLADAGLPTVDKRVVASVDQVIGPDASTQQRLQAYKDVAAYVDQVGGISDQGITAEALPARASQLLREDGVSVRLREEVINAVNPLLSPDATPQQRAQAYDTVQQYVDRVGGVGDAGITAEALPGRAAQLLIDAQNPGLRFDPQVVAAVDNVISPSAFDQDKLAGYQALQSYVDQVGGIGDTGIEADSLPAKAAELLRERDIGVTLDTPANASVDDIVAVMEAGATPAEQVRVLNDAYVKADPQTQRDLLANSQVQQALRSAAFAAADPLTKPPKDGSGDAVPFLDAANNLDALTKDLDPAIVGKLLENTASLYNRYALNDTGGQTGIEGTATFLKVLDRAAGTPEGDAALRALADSGIGLDRNGVFQHLSAGGTPAFVAQVGGRDAVIEGVNTFSSSTVKSSVEAYTQHTSELNWLITNQGGTMTPEQLERAIDDYIGRQGPGWEDKANELKEQVAQDGLKLQNQIEAMLAAGGYEGEVEKLLDDPNNQFALQTAWGNHPEAATDRTLSLLSGLGKTTESGRRALDIAANAYIKGQVLGPMSNYNPADARSVAQVQAALDRLKAPGMSTAFGIDQPKLDKAVQALQDSLQGPNASQADLDRALAKLNQDLDGAALSKTTPAGQLFRAIGVGLAGVNLASSLQRAGRDPAELANWGKVATDALGVSQKTAEILFARGVGGQGTELLASRVAGRIVGGLSAAADGWLAASSFAKGDYAVGTLYSVAAAGGALAAASGLGAIGVWGGPVGIGLTAIAALGIYAIQSTRDSNIHMDDPDTAPFLEFAGFSPDAAKALTDQSGDGHSPVPILTQYAELKGYDMKDPGQRQAFVDWVNGLSPELLSDLRDALHHTIDDYDGDPTQLGSDAVEPETNFNVNPSTGSATPIVSVYEVHTVGEIDAFLRQHGNYAGGSILPNV</sequence>
<feature type="region of interest" description="Disordered" evidence="1">
    <location>
        <begin position="1"/>
        <end position="31"/>
    </location>
</feature>
<evidence type="ECO:0000259" key="3">
    <source>
        <dbReference type="PROSITE" id="PS51782"/>
    </source>
</evidence>
<proteinExistence type="predicted"/>
<dbReference type="CDD" id="cd00118">
    <property type="entry name" value="LysM"/>
    <property type="match status" value="1"/>
</dbReference>
<evidence type="ECO:0000313" key="5">
    <source>
        <dbReference type="Proteomes" id="UP001431217"/>
    </source>
</evidence>
<keyword evidence="2" id="KW-0472">Membrane</keyword>
<dbReference type="SMART" id="SM00257">
    <property type="entry name" value="LysM"/>
    <property type="match status" value="1"/>
</dbReference>
<feature type="compositionally biased region" description="Basic and acidic residues" evidence="1">
    <location>
        <begin position="20"/>
        <end position="29"/>
    </location>
</feature>
<dbReference type="PROSITE" id="PS51782">
    <property type="entry name" value="LYSM"/>
    <property type="match status" value="1"/>
</dbReference>
<dbReference type="SUPFAM" id="SSF54106">
    <property type="entry name" value="LysM domain"/>
    <property type="match status" value="1"/>
</dbReference>
<name>A0ABT0MHC6_9GAMM</name>
<evidence type="ECO:0000256" key="2">
    <source>
        <dbReference type="SAM" id="Phobius"/>
    </source>
</evidence>
<keyword evidence="2" id="KW-1133">Transmembrane helix</keyword>
<dbReference type="Pfam" id="PF01476">
    <property type="entry name" value="LysM"/>
    <property type="match status" value="1"/>
</dbReference>
<protein>
    <submittedName>
        <fullName evidence="4">LysM peptidoglycan-binding domain-containing protein</fullName>
    </submittedName>
</protein>
<feature type="transmembrane region" description="Helical" evidence="2">
    <location>
        <begin position="868"/>
        <end position="890"/>
    </location>
</feature>
<dbReference type="InterPro" id="IPR018392">
    <property type="entry name" value="LysM"/>
</dbReference>
<evidence type="ECO:0000256" key="1">
    <source>
        <dbReference type="SAM" id="MobiDB-lite"/>
    </source>
</evidence>
<dbReference type="Gene3D" id="3.10.350.10">
    <property type="entry name" value="LysM domain"/>
    <property type="match status" value="1"/>
</dbReference>
<accession>A0ABT0MHC6</accession>
<organism evidence="4 5">
    <name type="scientific">Luteimonas galliterrae</name>
    <dbReference type="NCBI Taxonomy" id="2940486"/>
    <lineage>
        <taxon>Bacteria</taxon>
        <taxon>Pseudomonadati</taxon>
        <taxon>Pseudomonadota</taxon>
        <taxon>Gammaproteobacteria</taxon>
        <taxon>Lysobacterales</taxon>
        <taxon>Lysobacteraceae</taxon>
        <taxon>Luteimonas</taxon>
    </lineage>
</organism>
<comment type="caution">
    <text evidence="4">The sequence shown here is derived from an EMBL/GenBank/DDBJ whole genome shotgun (WGS) entry which is preliminary data.</text>
</comment>
<feature type="domain" description="LysM" evidence="3">
    <location>
        <begin position="24"/>
        <end position="69"/>
    </location>
</feature>
<evidence type="ECO:0000313" key="4">
    <source>
        <dbReference type="EMBL" id="MCL1634286.1"/>
    </source>
</evidence>
<gene>
    <name evidence="4" type="ORF">M2650_06520</name>
</gene>
<dbReference type="Proteomes" id="UP001431217">
    <property type="component" value="Unassembled WGS sequence"/>
</dbReference>
<dbReference type="InterPro" id="IPR036779">
    <property type="entry name" value="LysM_dom_sf"/>
</dbReference>
<dbReference type="EMBL" id="JAMBEP010000001">
    <property type="protein sequence ID" value="MCL1634286.1"/>
    <property type="molecule type" value="Genomic_DNA"/>
</dbReference>